<dbReference type="EMBL" id="FQXS01000013">
    <property type="protein sequence ID" value="SHH87453.1"/>
    <property type="molecule type" value="Genomic_DNA"/>
</dbReference>
<feature type="transmembrane region" description="Helical" evidence="1">
    <location>
        <begin position="68"/>
        <end position="89"/>
    </location>
</feature>
<sequence>MMNQSGTHLSLLLISAVSFLPPDHHRAGLPRAPKKTVSAIGLALAAPAETTGLVDIYPPLPLADQPPYLLLAILLLAVIVLAAVLVLFLRRRRSSPPPNPDPAAEALAELSDAQRLLTGSEPGRHATYAETVSSILRRYVELRFNLSATRRTTEEFLGSLEAVLEHGDSERRQDRLPPNNYRDDLHHCLQLCDLVKFAGLSPEPAGVDQLTRTVRSFIETTGDRTTPAEV</sequence>
<protein>
    <submittedName>
        <fullName evidence="2">Uncharacterized protein</fullName>
    </submittedName>
</protein>
<dbReference type="OrthoDB" id="5432298at2"/>
<organism evidence="2 3">
    <name type="scientific">Desulfofustis glycolicus DSM 9705</name>
    <dbReference type="NCBI Taxonomy" id="1121409"/>
    <lineage>
        <taxon>Bacteria</taxon>
        <taxon>Pseudomonadati</taxon>
        <taxon>Thermodesulfobacteriota</taxon>
        <taxon>Desulfobulbia</taxon>
        <taxon>Desulfobulbales</taxon>
        <taxon>Desulfocapsaceae</taxon>
        <taxon>Desulfofustis</taxon>
    </lineage>
</organism>
<dbReference type="RefSeq" id="WP_073376186.1">
    <property type="nucleotide sequence ID" value="NZ_FQXS01000013.1"/>
</dbReference>
<dbReference type="Pfam" id="PF14316">
    <property type="entry name" value="DUF4381"/>
    <property type="match status" value="1"/>
</dbReference>
<keyword evidence="3" id="KW-1185">Reference proteome</keyword>
<evidence type="ECO:0000256" key="1">
    <source>
        <dbReference type="SAM" id="Phobius"/>
    </source>
</evidence>
<reference evidence="2 3" key="1">
    <citation type="submission" date="2016-11" db="EMBL/GenBank/DDBJ databases">
        <authorList>
            <person name="Jaros S."/>
            <person name="Januszkiewicz K."/>
            <person name="Wedrychowicz H."/>
        </authorList>
    </citation>
    <scope>NUCLEOTIDE SEQUENCE [LARGE SCALE GENOMIC DNA]</scope>
    <source>
        <strain evidence="2 3">DSM 9705</strain>
    </source>
</reference>
<keyword evidence="1" id="KW-0472">Membrane</keyword>
<dbReference type="STRING" id="1121409.SAMN02745124_02322"/>
<keyword evidence="1" id="KW-0812">Transmembrane</keyword>
<proteinExistence type="predicted"/>
<dbReference type="Proteomes" id="UP000184139">
    <property type="component" value="Unassembled WGS sequence"/>
</dbReference>
<dbReference type="AlphaFoldDB" id="A0A1M5WK16"/>
<gene>
    <name evidence="2" type="ORF">SAMN02745124_02322</name>
</gene>
<evidence type="ECO:0000313" key="3">
    <source>
        <dbReference type="Proteomes" id="UP000184139"/>
    </source>
</evidence>
<accession>A0A1M5WK16</accession>
<dbReference type="InterPro" id="IPR025489">
    <property type="entry name" value="DUF4381"/>
</dbReference>
<keyword evidence="1" id="KW-1133">Transmembrane helix</keyword>
<evidence type="ECO:0000313" key="2">
    <source>
        <dbReference type="EMBL" id="SHH87453.1"/>
    </source>
</evidence>
<name>A0A1M5WK16_9BACT</name>